<reference evidence="11 12" key="1">
    <citation type="submission" date="2019-05" db="EMBL/GenBank/DDBJ databases">
        <authorList>
            <person name="Lee S.D."/>
        </authorList>
    </citation>
    <scope>NUCLEOTIDE SEQUENCE [LARGE SCALE GENOMIC DNA]</scope>
    <source>
        <strain evidence="11 12">GH2-6</strain>
    </source>
</reference>
<evidence type="ECO:0000256" key="1">
    <source>
        <dbReference type="ARBA" id="ARBA00009521"/>
    </source>
</evidence>
<dbReference type="GO" id="GO:0015288">
    <property type="term" value="F:porin activity"/>
    <property type="evidence" value="ECO:0007669"/>
    <property type="project" value="UniProtKB-KW"/>
</dbReference>
<keyword evidence="4 10" id="KW-0812">Transmembrane</keyword>
<evidence type="ECO:0000256" key="6">
    <source>
        <dbReference type="ARBA" id="ARBA00023065"/>
    </source>
</evidence>
<evidence type="ECO:0000313" key="12">
    <source>
        <dbReference type="Proteomes" id="UP000307874"/>
    </source>
</evidence>
<sequence>MNVKSLLLGSAAAVAAASGAQAADPVVVIEPVAANYVEVCDTFGAGYFYIPGTETCLDIGGYVRFQVSALSKTTPMWAAGQPGTWDVFTKAQIDIASKTETELGVLTGVIKMNAEAHSAGGSGTTFGLDQTYLALGGFQAGYFQSYWDEGLVGEIDDLSGNTKFNSMRYVFTGDGFVAGLSLDALTASQVGYMGDPDLARIGVSGRVGFQAGGIGFKVDGGYDTFNEDGSVRAMTSLALGPGQLDLGASWASGWNAYANTFDDWFDSYPFAGAPAPNSIYAEWQLAAGYALDVTDKFTITPAIQWTSVNIPTASNKSFYTFGALFDYEIVDGLSAKVNFDYADLPDSYFKDDTWGGWFRLQRDF</sequence>
<keyword evidence="7 10" id="KW-0626">Porin</keyword>
<evidence type="ECO:0000256" key="5">
    <source>
        <dbReference type="ARBA" id="ARBA00022729"/>
    </source>
</evidence>
<evidence type="ECO:0000256" key="9">
    <source>
        <dbReference type="ARBA" id="ARBA00023237"/>
    </source>
</evidence>
<dbReference type="Proteomes" id="UP000307874">
    <property type="component" value="Unassembled WGS sequence"/>
</dbReference>
<dbReference type="GO" id="GO:0009279">
    <property type="term" value="C:cell outer membrane"/>
    <property type="evidence" value="ECO:0007669"/>
    <property type="project" value="UniProtKB-SubCell"/>
</dbReference>
<comment type="domain">
    <text evidence="10">Consists of 16-stranded beta-barrel sheets, with large surface-exposed loops, that form a transmembrane pore at the center of each barrel. The pore is partially ocluded by a peptide loop that folds into the pore lumen.</text>
</comment>
<dbReference type="InterPro" id="IPR003684">
    <property type="entry name" value="Porin_alphabac"/>
</dbReference>
<dbReference type="OrthoDB" id="7801681at2"/>
<keyword evidence="8 10" id="KW-0472">Membrane</keyword>
<evidence type="ECO:0000256" key="2">
    <source>
        <dbReference type="ARBA" id="ARBA00022448"/>
    </source>
</evidence>
<dbReference type="AlphaFoldDB" id="A0A5C4JNR0"/>
<feature type="chain" id="PRO_5023020385" description="Porin" evidence="10">
    <location>
        <begin position="23"/>
        <end position="364"/>
    </location>
</feature>
<keyword evidence="9 10" id="KW-0998">Cell outer membrane</keyword>
<dbReference type="EMBL" id="VCLB01000009">
    <property type="protein sequence ID" value="TNB46764.1"/>
    <property type="molecule type" value="Genomic_DNA"/>
</dbReference>
<feature type="signal peptide" evidence="10">
    <location>
        <begin position="1"/>
        <end position="22"/>
    </location>
</feature>
<evidence type="ECO:0000256" key="7">
    <source>
        <dbReference type="ARBA" id="ARBA00023114"/>
    </source>
</evidence>
<keyword evidence="5 10" id="KW-0732">Signal</keyword>
<dbReference type="RefSeq" id="WP_138749752.1">
    <property type="nucleotide sequence ID" value="NZ_VCLB01000009.1"/>
</dbReference>
<comment type="similarity">
    <text evidence="1 10">Belongs to the alphaproteobacteria porin family.</text>
</comment>
<evidence type="ECO:0000256" key="4">
    <source>
        <dbReference type="ARBA" id="ARBA00022692"/>
    </source>
</evidence>
<gene>
    <name evidence="11" type="ORF">FF124_17455</name>
</gene>
<dbReference type="SUPFAM" id="SSF56935">
    <property type="entry name" value="Porins"/>
    <property type="match status" value="1"/>
</dbReference>
<proteinExistence type="inferred from homology"/>
<evidence type="ECO:0000256" key="10">
    <source>
        <dbReference type="RuleBase" id="RU364005"/>
    </source>
</evidence>
<reference evidence="11 12" key="2">
    <citation type="submission" date="2019-06" db="EMBL/GenBank/DDBJ databases">
        <title>Martelella lutilitoris sp. nov., isolated from a tidal mudflat.</title>
        <authorList>
            <person name="Kim Y.-J."/>
        </authorList>
    </citation>
    <scope>NUCLEOTIDE SEQUENCE [LARGE SCALE GENOMIC DNA]</scope>
    <source>
        <strain evidence="11 12">GH2-6</strain>
    </source>
</reference>
<evidence type="ECO:0000256" key="3">
    <source>
        <dbReference type="ARBA" id="ARBA00022452"/>
    </source>
</evidence>
<evidence type="ECO:0000313" key="11">
    <source>
        <dbReference type="EMBL" id="TNB46764.1"/>
    </source>
</evidence>
<keyword evidence="12" id="KW-1185">Reference proteome</keyword>
<dbReference type="GO" id="GO:0006811">
    <property type="term" value="P:monoatomic ion transport"/>
    <property type="evidence" value="ECO:0007669"/>
    <property type="project" value="UniProtKB-KW"/>
</dbReference>
<organism evidence="11 12">
    <name type="scientific">Martelella lutilitoris</name>
    <dbReference type="NCBI Taxonomy" id="2583532"/>
    <lineage>
        <taxon>Bacteria</taxon>
        <taxon>Pseudomonadati</taxon>
        <taxon>Pseudomonadota</taxon>
        <taxon>Alphaproteobacteria</taxon>
        <taxon>Hyphomicrobiales</taxon>
        <taxon>Aurantimonadaceae</taxon>
        <taxon>Martelella</taxon>
    </lineage>
</organism>
<keyword evidence="2 10" id="KW-0813">Transport</keyword>
<evidence type="ECO:0000256" key="8">
    <source>
        <dbReference type="ARBA" id="ARBA00023136"/>
    </source>
</evidence>
<name>A0A5C4JNR0_9HYPH</name>
<protein>
    <recommendedName>
        <fullName evidence="10">Porin</fullName>
    </recommendedName>
</protein>
<keyword evidence="6 10" id="KW-0406">Ion transport</keyword>
<comment type="function">
    <text evidence="10">Forms passive diffusion pores that allow small molecular weight hydrophilic materials across the outer membrane.</text>
</comment>
<dbReference type="GO" id="GO:0046930">
    <property type="term" value="C:pore complex"/>
    <property type="evidence" value="ECO:0007669"/>
    <property type="project" value="UniProtKB-KW"/>
</dbReference>
<keyword evidence="3 10" id="KW-1134">Transmembrane beta strand</keyword>
<comment type="subcellular location">
    <subcellularLocation>
        <location evidence="10">Cell outer membrane</location>
        <topology evidence="10">Multi-pass membrane protein</topology>
    </subcellularLocation>
</comment>
<dbReference type="Pfam" id="PF02530">
    <property type="entry name" value="Porin_2"/>
    <property type="match status" value="1"/>
</dbReference>
<comment type="caution">
    <text evidence="11">The sequence shown here is derived from an EMBL/GenBank/DDBJ whole genome shotgun (WGS) entry which is preliminary data.</text>
</comment>
<accession>A0A5C4JNR0</accession>